<name>A0AAD6XZL1_9AGAR</name>
<dbReference type="AlphaFoldDB" id="A0AAD6XZL1"/>
<sequence>MGFNDIPCGFKSIWAQLLECTLVQCNFKDILPILPLFSTETRLSIQDCDSPAPVQLATSILSQLAIPTLSLDSCYEKCFTDFLGAVAAPRLKTFVVREPHRSPRLLQSITTFLGNSSCTLTHLALHKFTSLRDLLTLLKLPQTRHIFALDIDLAFGPSTPIIDALATHGVVSNLRSLTLRNCESVRDAGVLALHASRRPTLQQLWLQLRNKLPLSQTALQALKSDGLEVVILKQLDYWPLPTSNI</sequence>
<dbReference type="Proteomes" id="UP001219525">
    <property type="component" value="Unassembled WGS sequence"/>
</dbReference>
<dbReference type="SUPFAM" id="SSF52047">
    <property type="entry name" value="RNI-like"/>
    <property type="match status" value="1"/>
</dbReference>
<evidence type="ECO:0000313" key="2">
    <source>
        <dbReference type="Proteomes" id="UP001219525"/>
    </source>
</evidence>
<accession>A0AAD6XZL1</accession>
<protein>
    <recommendedName>
        <fullName evidence="3">RNI-like protein</fullName>
    </recommendedName>
</protein>
<organism evidence="1 2">
    <name type="scientific">Mycena pura</name>
    <dbReference type="NCBI Taxonomy" id="153505"/>
    <lineage>
        <taxon>Eukaryota</taxon>
        <taxon>Fungi</taxon>
        <taxon>Dikarya</taxon>
        <taxon>Basidiomycota</taxon>
        <taxon>Agaricomycotina</taxon>
        <taxon>Agaricomycetes</taxon>
        <taxon>Agaricomycetidae</taxon>
        <taxon>Agaricales</taxon>
        <taxon>Marasmiineae</taxon>
        <taxon>Mycenaceae</taxon>
        <taxon>Mycena</taxon>
    </lineage>
</organism>
<gene>
    <name evidence="1" type="ORF">GGX14DRAFT_477043</name>
</gene>
<proteinExistence type="predicted"/>
<evidence type="ECO:0000313" key="1">
    <source>
        <dbReference type="EMBL" id="KAJ7193956.1"/>
    </source>
</evidence>
<dbReference type="Gene3D" id="3.80.10.10">
    <property type="entry name" value="Ribonuclease Inhibitor"/>
    <property type="match status" value="1"/>
</dbReference>
<comment type="caution">
    <text evidence="1">The sequence shown here is derived from an EMBL/GenBank/DDBJ whole genome shotgun (WGS) entry which is preliminary data.</text>
</comment>
<keyword evidence="2" id="KW-1185">Reference proteome</keyword>
<evidence type="ECO:0008006" key="3">
    <source>
        <dbReference type="Google" id="ProtNLM"/>
    </source>
</evidence>
<dbReference type="EMBL" id="JARJCW010000103">
    <property type="protein sequence ID" value="KAJ7193956.1"/>
    <property type="molecule type" value="Genomic_DNA"/>
</dbReference>
<reference evidence="1" key="1">
    <citation type="submission" date="2023-03" db="EMBL/GenBank/DDBJ databases">
        <title>Massive genome expansion in bonnet fungi (Mycena s.s.) driven by repeated elements and novel gene families across ecological guilds.</title>
        <authorList>
            <consortium name="Lawrence Berkeley National Laboratory"/>
            <person name="Harder C.B."/>
            <person name="Miyauchi S."/>
            <person name="Viragh M."/>
            <person name="Kuo A."/>
            <person name="Thoen E."/>
            <person name="Andreopoulos B."/>
            <person name="Lu D."/>
            <person name="Skrede I."/>
            <person name="Drula E."/>
            <person name="Henrissat B."/>
            <person name="Morin E."/>
            <person name="Kohler A."/>
            <person name="Barry K."/>
            <person name="LaButti K."/>
            <person name="Morin E."/>
            <person name="Salamov A."/>
            <person name="Lipzen A."/>
            <person name="Mereny Z."/>
            <person name="Hegedus B."/>
            <person name="Baldrian P."/>
            <person name="Stursova M."/>
            <person name="Weitz H."/>
            <person name="Taylor A."/>
            <person name="Grigoriev I.V."/>
            <person name="Nagy L.G."/>
            <person name="Martin F."/>
            <person name="Kauserud H."/>
        </authorList>
    </citation>
    <scope>NUCLEOTIDE SEQUENCE</scope>
    <source>
        <strain evidence="1">9144</strain>
    </source>
</reference>
<dbReference type="InterPro" id="IPR032675">
    <property type="entry name" value="LRR_dom_sf"/>
</dbReference>